<dbReference type="Pfam" id="PF00059">
    <property type="entry name" value="Lectin_C"/>
    <property type="match status" value="1"/>
</dbReference>
<dbReference type="Gene3D" id="2.60.120.290">
    <property type="entry name" value="Spermadhesin, CUB domain"/>
    <property type="match status" value="2"/>
</dbReference>
<dbReference type="PANTHER" id="PTHR45656:SF4">
    <property type="entry name" value="PROTEIN CBR-CLEC-78"/>
    <property type="match status" value="1"/>
</dbReference>
<evidence type="ECO:0000256" key="4">
    <source>
        <dbReference type="PROSITE-ProRule" id="PRU00059"/>
    </source>
</evidence>
<dbReference type="OrthoDB" id="6137757at2759"/>
<dbReference type="InterPro" id="IPR001304">
    <property type="entry name" value="C-type_lectin-like"/>
</dbReference>
<evidence type="ECO:0000259" key="10">
    <source>
        <dbReference type="PROSITE" id="PS50923"/>
    </source>
</evidence>
<dbReference type="InterPro" id="IPR016187">
    <property type="entry name" value="CTDL_fold"/>
</dbReference>
<feature type="disulfide bond" evidence="5">
    <location>
        <begin position="184"/>
        <end position="199"/>
    </location>
</feature>
<dbReference type="Gene3D" id="2.10.50.10">
    <property type="entry name" value="Tumor Necrosis Factor Receptor, subunit A, domain 2"/>
    <property type="match status" value="2"/>
</dbReference>
<evidence type="ECO:0000256" key="7">
    <source>
        <dbReference type="SAM" id="SignalP"/>
    </source>
</evidence>
<feature type="domain" description="CUB" evidence="8">
    <location>
        <begin position="438"/>
        <end position="552"/>
    </location>
</feature>
<evidence type="ECO:0000259" key="11">
    <source>
        <dbReference type="PROSITE" id="PS50948"/>
    </source>
</evidence>
<dbReference type="SUPFAM" id="SSF57424">
    <property type="entry name" value="LDL receptor-like module"/>
    <property type="match status" value="1"/>
</dbReference>
<dbReference type="PROSITE" id="PS50041">
    <property type="entry name" value="C_TYPE_LECTIN_2"/>
    <property type="match status" value="1"/>
</dbReference>
<dbReference type="EMBL" id="CACVKT020007515">
    <property type="protein sequence ID" value="CAC5408140.1"/>
    <property type="molecule type" value="Genomic_DNA"/>
</dbReference>
<keyword evidence="2" id="KW-0677">Repeat</keyword>
<feature type="disulfide bond" evidence="4">
    <location>
        <begin position="438"/>
        <end position="465"/>
    </location>
</feature>
<dbReference type="SMART" id="SM00032">
    <property type="entry name" value="CCP"/>
    <property type="match status" value="5"/>
</dbReference>
<dbReference type="PROSITE" id="PS50068">
    <property type="entry name" value="LDLRA_2"/>
    <property type="match status" value="1"/>
</dbReference>
<sequence>MKLNISLFFGFIGLQISPQASSKENEGSLGNIEFSCPTGQYFNGGYCFSIVDVPMIWSDADRTCKRQGQYLFWVLDVDELKAVDHLAKSTWEYYWSGLSRGECWLTANEALWSNVNTTLPLEEFVWEDDQPDTGYGDCVHIKKDGYGTFENCLRKLPFVCKAEAVLKGYFRCRNREGIQSKFVCDGHNDCQDMSDEANCTSRCHFIIDAEHGAGDTKPSGEIVSTNNYQNSRSCFWSIVTNVGSIIKVQIKSFNIEKNADIMELRTGGREGEIFLAELTGTVNNQPLYYSSDNVFIIRLVTDSTVIQAGGFRISWTTDVPEVFNDVQILTATSSVQLLKSPLFDTGYLPKEKVFEWKITASTKNIITMEFENVDIGTDAKLYLWDQDDISLTPTLDGVIAFTSKYYISKSKSIRLMLISGKGEAQFSKGIYIKYWEGCNINEMTTEGTIQSPGYFAQSYPENIECTWTIQRPTVETRTMTLRLNKFDIQPEGDYLKIYNDTNNALHTGEGFTGTTDLTNGFEVRSTNGYIKLVFTTNYYLTDSGFEAEFSLDCHKFAVSPETRFNSQSNYETTFGNIVDFSCDEGYSFVNEGHSNNTSIRCQKGGEWNAPRIPNCITTYCPIPQAVDNGYIVESSGIKVDNKVTYQCNDGFTMNGQPVIKCLQDGSWEEAPRCTASRCVALSNLENGDIEILTGDGRDFASVVKYVCDPGYETYGNVTTYCQTSGKWSHVPPSCERIWCPIPRTLNGSLYPSNAQKYEGTITLICDRGFGINGTNTRVMVLKCESGGKFLPDVTCFNNTGHQLICPLNKTIYIYSAAGEIFNVSDVVSVSPSDSELTFTFSPSEIMTLDHTTMVEQTKVVVTATDKWGAEDQCSFFVETKAVTCFRESFPVSVPNAAPVTCTSGNISCTVTCKSGFVFFDGNKTKTYDCTGQNMWLPALPPDTCIKYDEPSYIIVLQVVYITDQRQFAKDCKSGHDDKIITNNASLTNDIYNICNIPNIVSAGPVVITNTQTITTGFDFRTSFTIKLPSTALDHVRNKLYCKSLLENQLNRDDFLDYTGSVQCNSGTTTVVRQTSDSSNRVISSGIQCENGIKKMTTVDSSSKCKYDEPSYIIVLQVVYITDQNQFAKDCKSGHDDKIITNNASLTNDIYNICNIPNIVSAGPVVITNTQTITTGFDFRTSFTIKLPSTALDHIRNKLYCKSLLENQLNRDDFLDYTGSVQCNSGTTTVVRQTSDSSNRVISSGIQCENGIKKMTTVDSSSKCIPCPPGTYSGSGDACNTCPDGRFQSNFGQDECLDCPSDNLVPSEDKTTCLAVCPAGFSLLMVCQPALHVQKIITGDINSCKDTSCEMIRQPNKVGMDSQWGENLRQISIEACEQYCLDNQNCESIHYVSNTCFIYYQTTLLEDKDGTFYSKKQCSNTQSGACFRESFPISVPNAAVTCTSDNISCIVRCKSGFVFYDGNETKTYDCTGQNMWLPTLPSDTCIKYDEPSYIIVLQVIYKTVLNQQFAKDCKSGHDEKIITNNASLTKDIYDICNVPNVVSAGSVVITNTMTTVTGFDFRTIFTIKLPSTDLDQIRQKPTCGVLLVNQLSRNDFLDYTGIVQCNSGTTTVVRQTSDSSNKVMSSGNQCENGIKKMTTVDSSSKCIPCPPGSYSGSGDSCYVCPDGRFQSNFGQNECLDCPSDNLVPSEDKTTCLGG</sequence>
<accession>A0A6J8DMP4</accession>
<evidence type="ECO:0000256" key="5">
    <source>
        <dbReference type="PROSITE-ProRule" id="PRU00124"/>
    </source>
</evidence>
<dbReference type="PROSITE" id="PS01180">
    <property type="entry name" value="CUB"/>
    <property type="match status" value="2"/>
</dbReference>
<evidence type="ECO:0000256" key="1">
    <source>
        <dbReference type="ARBA" id="ARBA00022729"/>
    </source>
</evidence>
<dbReference type="CDD" id="cd00033">
    <property type="entry name" value="CCP"/>
    <property type="match status" value="3"/>
</dbReference>
<dbReference type="InterPro" id="IPR016186">
    <property type="entry name" value="C-type_lectin-like/link_sf"/>
</dbReference>
<feature type="domain" description="CUB" evidence="8">
    <location>
        <begin position="203"/>
        <end position="318"/>
    </location>
</feature>
<dbReference type="Proteomes" id="UP000507470">
    <property type="component" value="Unassembled WGS sequence"/>
</dbReference>
<keyword evidence="13" id="KW-1185">Reference proteome</keyword>
<evidence type="ECO:0008006" key="14">
    <source>
        <dbReference type="Google" id="ProtNLM"/>
    </source>
</evidence>
<dbReference type="Gene3D" id="3.10.100.10">
    <property type="entry name" value="Mannose-Binding Protein A, subunit A"/>
    <property type="match status" value="1"/>
</dbReference>
<dbReference type="PROSITE" id="PS50923">
    <property type="entry name" value="SUSHI"/>
    <property type="match status" value="3"/>
</dbReference>
<protein>
    <recommendedName>
        <fullName evidence="14">CSMD</fullName>
    </recommendedName>
</protein>
<dbReference type="Gene3D" id="4.10.400.10">
    <property type="entry name" value="Low-density Lipoprotein Receptor"/>
    <property type="match status" value="1"/>
</dbReference>
<feature type="chain" id="PRO_5026920559" description="CSMD" evidence="7">
    <location>
        <begin position="23"/>
        <end position="1697"/>
    </location>
</feature>
<dbReference type="InterPro" id="IPR051277">
    <property type="entry name" value="SEZ6_CSMD_C4BPB_Regulators"/>
</dbReference>
<evidence type="ECO:0000256" key="6">
    <source>
        <dbReference type="PROSITE-ProRule" id="PRU00302"/>
    </source>
</evidence>
<dbReference type="CDD" id="cd00112">
    <property type="entry name" value="LDLa"/>
    <property type="match status" value="1"/>
</dbReference>
<reference evidence="12 13" key="1">
    <citation type="submission" date="2020-06" db="EMBL/GenBank/DDBJ databases">
        <authorList>
            <person name="Li R."/>
            <person name="Bekaert M."/>
        </authorList>
    </citation>
    <scope>NUCLEOTIDE SEQUENCE [LARGE SCALE GENOMIC DNA]</scope>
    <source>
        <strain evidence="13">wild</strain>
    </source>
</reference>
<dbReference type="SMART" id="SM01411">
    <property type="entry name" value="Ephrin_rec_like"/>
    <property type="match status" value="2"/>
</dbReference>
<dbReference type="Gene3D" id="2.10.70.10">
    <property type="entry name" value="Complement Module, domain 1"/>
    <property type="match status" value="3"/>
</dbReference>
<feature type="disulfide bond" evidence="6">
    <location>
        <begin position="678"/>
        <end position="721"/>
    </location>
</feature>
<feature type="domain" description="C-type lectin" evidence="9">
    <location>
        <begin position="43"/>
        <end position="161"/>
    </location>
</feature>
<feature type="domain" description="Sushi" evidence="10">
    <location>
        <begin position="618"/>
        <end position="675"/>
    </location>
</feature>
<keyword evidence="6" id="KW-0768">Sushi</keyword>
<dbReference type="InterPro" id="IPR011641">
    <property type="entry name" value="Tyr-kin_ephrin_A/B_rcpt-like"/>
</dbReference>
<comment type="caution">
    <text evidence="6">Lacks conserved residue(s) required for the propagation of feature annotation.</text>
</comment>
<dbReference type="CDD" id="cd00041">
    <property type="entry name" value="CUB"/>
    <property type="match status" value="2"/>
</dbReference>
<proteinExistence type="predicted"/>
<dbReference type="SMART" id="SM00034">
    <property type="entry name" value="CLECT"/>
    <property type="match status" value="1"/>
</dbReference>
<keyword evidence="3 6" id="KW-1015">Disulfide bond</keyword>
<dbReference type="SUPFAM" id="SSF57535">
    <property type="entry name" value="Complement control module/SCR domain"/>
    <property type="match status" value="3"/>
</dbReference>
<feature type="domain" description="Apple" evidence="11">
    <location>
        <begin position="1343"/>
        <end position="1417"/>
    </location>
</feature>
<dbReference type="InterPro" id="IPR035914">
    <property type="entry name" value="Sperma_CUB_dom_sf"/>
</dbReference>
<feature type="domain" description="Sushi" evidence="10">
    <location>
        <begin position="551"/>
        <end position="617"/>
    </location>
</feature>
<evidence type="ECO:0000313" key="13">
    <source>
        <dbReference type="Proteomes" id="UP000507470"/>
    </source>
</evidence>
<dbReference type="SMART" id="SM00042">
    <property type="entry name" value="CUB"/>
    <property type="match status" value="2"/>
</dbReference>
<dbReference type="Pfam" id="PF00057">
    <property type="entry name" value="Ldl_recept_a"/>
    <property type="match status" value="1"/>
</dbReference>
<evidence type="ECO:0000259" key="8">
    <source>
        <dbReference type="PROSITE" id="PS01180"/>
    </source>
</evidence>
<feature type="disulfide bond" evidence="6">
    <location>
        <begin position="707"/>
        <end position="734"/>
    </location>
</feature>
<feature type="disulfide bond" evidence="5">
    <location>
        <begin position="172"/>
        <end position="190"/>
    </location>
</feature>
<dbReference type="InterPro" id="IPR036055">
    <property type="entry name" value="LDL_receptor-like_sf"/>
</dbReference>
<evidence type="ECO:0000313" key="12">
    <source>
        <dbReference type="EMBL" id="CAC5408140.1"/>
    </source>
</evidence>
<evidence type="ECO:0000256" key="2">
    <source>
        <dbReference type="ARBA" id="ARBA00022737"/>
    </source>
</evidence>
<dbReference type="InterPro" id="IPR003609">
    <property type="entry name" value="Pan_app"/>
</dbReference>
<dbReference type="InterPro" id="IPR000436">
    <property type="entry name" value="Sushi_SCR_CCP_dom"/>
</dbReference>
<dbReference type="PROSITE" id="PS50948">
    <property type="entry name" value="PAN"/>
    <property type="match status" value="1"/>
</dbReference>
<dbReference type="InterPro" id="IPR009030">
    <property type="entry name" value="Growth_fac_rcpt_cys_sf"/>
</dbReference>
<dbReference type="CDD" id="cd00037">
    <property type="entry name" value="CLECT"/>
    <property type="match status" value="1"/>
</dbReference>
<dbReference type="PANTHER" id="PTHR45656">
    <property type="entry name" value="PROTEIN CBR-CLEC-78"/>
    <property type="match status" value="1"/>
</dbReference>
<dbReference type="Pfam" id="PF00084">
    <property type="entry name" value="Sushi"/>
    <property type="match status" value="3"/>
</dbReference>
<keyword evidence="1 7" id="KW-0732">Signal</keyword>
<dbReference type="Pfam" id="PF00431">
    <property type="entry name" value="CUB"/>
    <property type="match status" value="2"/>
</dbReference>
<name>A0A6J8DMP4_MYTCO</name>
<evidence type="ECO:0000259" key="9">
    <source>
        <dbReference type="PROSITE" id="PS50041"/>
    </source>
</evidence>
<dbReference type="InterPro" id="IPR002172">
    <property type="entry name" value="LDrepeatLR_classA_rpt"/>
</dbReference>
<dbReference type="SMART" id="SM00192">
    <property type="entry name" value="LDLa"/>
    <property type="match status" value="1"/>
</dbReference>
<dbReference type="SUPFAM" id="SSF57184">
    <property type="entry name" value="Growth factor receptor domain"/>
    <property type="match status" value="1"/>
</dbReference>
<dbReference type="SUPFAM" id="SSF56436">
    <property type="entry name" value="C-type lectin-like"/>
    <property type="match status" value="1"/>
</dbReference>
<evidence type="ECO:0000256" key="3">
    <source>
        <dbReference type="ARBA" id="ARBA00023157"/>
    </source>
</evidence>
<dbReference type="SUPFAM" id="SSF49854">
    <property type="entry name" value="Spermadhesin, CUB domain"/>
    <property type="match status" value="2"/>
</dbReference>
<feature type="signal peptide" evidence="7">
    <location>
        <begin position="1"/>
        <end position="22"/>
    </location>
</feature>
<gene>
    <name evidence="12" type="ORF">MCOR_41564</name>
</gene>
<dbReference type="Pfam" id="PF07699">
    <property type="entry name" value="Ephrin_rec_like"/>
    <property type="match status" value="2"/>
</dbReference>
<organism evidence="12 13">
    <name type="scientific">Mytilus coruscus</name>
    <name type="common">Sea mussel</name>
    <dbReference type="NCBI Taxonomy" id="42192"/>
    <lineage>
        <taxon>Eukaryota</taxon>
        <taxon>Metazoa</taxon>
        <taxon>Spiralia</taxon>
        <taxon>Lophotrochozoa</taxon>
        <taxon>Mollusca</taxon>
        <taxon>Bivalvia</taxon>
        <taxon>Autobranchia</taxon>
        <taxon>Pteriomorphia</taxon>
        <taxon>Mytilida</taxon>
        <taxon>Mytiloidea</taxon>
        <taxon>Mytilidae</taxon>
        <taxon>Mytilinae</taxon>
        <taxon>Mytilus</taxon>
    </lineage>
</organism>
<feature type="domain" description="Sushi" evidence="10">
    <location>
        <begin position="676"/>
        <end position="736"/>
    </location>
</feature>
<dbReference type="InterPro" id="IPR000859">
    <property type="entry name" value="CUB_dom"/>
</dbReference>
<dbReference type="InterPro" id="IPR035976">
    <property type="entry name" value="Sushi/SCR/CCP_sf"/>
</dbReference>